<evidence type="ECO:0000313" key="8">
    <source>
        <dbReference type="EMBL" id="TWU70963.1"/>
    </source>
</evidence>
<dbReference type="Gene3D" id="3.90.1410.10">
    <property type="entry name" value="set domain protein methyltransferase, domain 1"/>
    <property type="match status" value="1"/>
</dbReference>
<dbReference type="FunFam" id="3.90.1410.10:FF:000007">
    <property type="entry name" value="Ribosomal lysine N-methyltransferase 4"/>
    <property type="match status" value="1"/>
</dbReference>
<dbReference type="AlphaFoldDB" id="A0A5C6G4P9"/>
<dbReference type="GO" id="GO:0032259">
    <property type="term" value="P:methylation"/>
    <property type="evidence" value="ECO:0007669"/>
    <property type="project" value="UniProtKB-KW"/>
</dbReference>
<dbReference type="PANTHER" id="PTHR13271:SF34">
    <property type="entry name" value="N-LYSINE METHYLTRANSFERASE SETD6"/>
    <property type="match status" value="1"/>
</dbReference>
<dbReference type="GO" id="GO:0016279">
    <property type="term" value="F:protein-lysine N-methyltransferase activity"/>
    <property type="evidence" value="ECO:0007669"/>
    <property type="project" value="UniProtKB-UniRule"/>
</dbReference>
<dbReference type="InterPro" id="IPR050600">
    <property type="entry name" value="SETD3_SETD6_MTase"/>
</dbReference>
<protein>
    <recommendedName>
        <fullName evidence="6">Ribosomal lysine N-methyltransferase 4</fullName>
        <ecNumber evidence="6">2.1.1.-</ecNumber>
    </recommendedName>
</protein>
<name>A0A5C6G4P9_METRR</name>
<keyword evidence="5 6" id="KW-0539">Nucleus</keyword>
<keyword evidence="2 6" id="KW-0489">Methyltransferase</keyword>
<feature type="domain" description="SET" evidence="7">
    <location>
        <begin position="27"/>
        <end position="269"/>
    </location>
</feature>
<dbReference type="Pfam" id="PF09273">
    <property type="entry name" value="Rubis-subs-bind"/>
    <property type="match status" value="1"/>
</dbReference>
<dbReference type="SUPFAM" id="SSF82199">
    <property type="entry name" value="SET domain"/>
    <property type="match status" value="1"/>
</dbReference>
<comment type="caution">
    <text evidence="8">The sequence shown here is derived from an EMBL/GenBank/DDBJ whole genome shotgun (WGS) entry which is preliminary data.</text>
</comment>
<evidence type="ECO:0000313" key="9">
    <source>
        <dbReference type="Proteomes" id="UP000317257"/>
    </source>
</evidence>
<evidence type="ECO:0000256" key="3">
    <source>
        <dbReference type="ARBA" id="ARBA00022679"/>
    </source>
</evidence>
<keyword evidence="3 6" id="KW-0808">Transferase</keyword>
<dbReference type="Gene3D" id="3.90.1420.10">
    <property type="entry name" value="Rubisco LSMT, substrate-binding domain"/>
    <property type="match status" value="1"/>
</dbReference>
<keyword evidence="4 6" id="KW-0949">S-adenosyl-L-methionine</keyword>
<evidence type="ECO:0000256" key="2">
    <source>
        <dbReference type="ARBA" id="ARBA00022603"/>
    </source>
</evidence>
<dbReference type="InterPro" id="IPR011383">
    <property type="entry name" value="N-lys_methylase_SETD6"/>
</dbReference>
<evidence type="ECO:0000256" key="5">
    <source>
        <dbReference type="ARBA" id="ARBA00023242"/>
    </source>
</evidence>
<evidence type="ECO:0000256" key="6">
    <source>
        <dbReference type="PIRNR" id="PIRNR011771"/>
    </source>
</evidence>
<proteinExistence type="inferred from homology"/>
<dbReference type="Proteomes" id="UP000317257">
    <property type="component" value="Unassembled WGS sequence"/>
</dbReference>
<dbReference type="PROSITE" id="PS50280">
    <property type="entry name" value="SET"/>
    <property type="match status" value="1"/>
</dbReference>
<dbReference type="PANTHER" id="PTHR13271">
    <property type="entry name" value="UNCHARACTERIZED PUTATIVE METHYLTRANSFERASE"/>
    <property type="match status" value="1"/>
</dbReference>
<dbReference type="InterPro" id="IPR036464">
    <property type="entry name" value="Rubisco_LSMT_subst-bd_sf"/>
</dbReference>
<comment type="similarity">
    <text evidence="6">Belongs to the class V-like SAM-binding methyltransferase superfamily. Histone-lysine methyltransferase family. SETD6 subfamily.</text>
</comment>
<evidence type="ECO:0000256" key="4">
    <source>
        <dbReference type="ARBA" id="ARBA00022691"/>
    </source>
</evidence>
<dbReference type="SUPFAM" id="SSF81822">
    <property type="entry name" value="RuBisCo LSMT C-terminal, substrate-binding domain"/>
    <property type="match status" value="1"/>
</dbReference>
<dbReference type="InterPro" id="IPR046341">
    <property type="entry name" value="SET_dom_sf"/>
</dbReference>
<dbReference type="GO" id="GO:0005634">
    <property type="term" value="C:nucleus"/>
    <property type="evidence" value="ECO:0007669"/>
    <property type="project" value="UniProtKB-SubCell"/>
</dbReference>
<gene>
    <name evidence="8" type="ORF">ED733_001064</name>
</gene>
<dbReference type="EMBL" id="SBHS01000056">
    <property type="protein sequence ID" value="TWU70963.1"/>
    <property type="molecule type" value="Genomic_DNA"/>
</dbReference>
<evidence type="ECO:0000256" key="1">
    <source>
        <dbReference type="ARBA" id="ARBA00004123"/>
    </source>
</evidence>
<organism evidence="8 9">
    <name type="scientific">Metarhizium rileyi (strain RCEF 4871)</name>
    <name type="common">Nomuraea rileyi</name>
    <dbReference type="NCBI Taxonomy" id="1649241"/>
    <lineage>
        <taxon>Eukaryota</taxon>
        <taxon>Fungi</taxon>
        <taxon>Dikarya</taxon>
        <taxon>Ascomycota</taxon>
        <taxon>Pezizomycotina</taxon>
        <taxon>Sordariomycetes</taxon>
        <taxon>Hypocreomycetidae</taxon>
        <taxon>Hypocreales</taxon>
        <taxon>Clavicipitaceae</taxon>
        <taxon>Metarhizium</taxon>
    </lineage>
</organism>
<dbReference type="CDD" id="cd19178">
    <property type="entry name" value="SET_SETD6"/>
    <property type="match status" value="1"/>
</dbReference>
<dbReference type="Pfam" id="PF00856">
    <property type="entry name" value="SET"/>
    <property type="match status" value="1"/>
</dbReference>
<dbReference type="InterPro" id="IPR001214">
    <property type="entry name" value="SET_dom"/>
</dbReference>
<sequence length="468" mass="52559">MQEGDFTATTAAFLQWFKALPGATFSDAIDIVDLRFRDAGRGIIALRDIPTDTTLFTIPRNAVINSDTSSLKAKLPHLFESQGDEDDEQALDTWSSLILIMMHEFFLGYQSKWKPYLDILPLTFDTPMFWSEGEVAYLQASAMVNKIGKADAEEMFRARLIPVIRANPSTFVSSVEYSDEDLIHLAHRMGSTIMAYAFDLEKEEANGDDESDGWVEDREGRSMMGMVAMADILNADAEFNVHVNHGDDELTVTSIRDIKAGEEILNYYGPHPNSELLRRYGYITDKHSRYDVVEIPWDAVQHSLISELGVPQDIMAETMEKMDQDDLEDTFVLERDSSEPNPDGTFAGPAVVDGVPADLKEQLKATIKLLQKREGNPNSEKRKRDDILQSTMIATLRLIASRYPTTDAEDELLLARDTLTRRQRMAVQVRLGEKKLLKEACDHISGRAAQAVPNTDAAETAKRAKRSE</sequence>
<dbReference type="EC" id="2.1.1.-" evidence="6"/>
<comment type="subcellular location">
    <subcellularLocation>
        <location evidence="1 6">Nucleus</location>
    </subcellularLocation>
</comment>
<comment type="function">
    <text evidence="6">S-adenosyl-L-methionine-dependent protein-lysine N-methyltransferase that monomethylates 60S ribosomal protein L42.</text>
</comment>
<evidence type="ECO:0000259" key="7">
    <source>
        <dbReference type="PROSITE" id="PS50280"/>
    </source>
</evidence>
<dbReference type="PIRSF" id="PIRSF011771">
    <property type="entry name" value="RMS1_SET"/>
    <property type="match status" value="1"/>
</dbReference>
<dbReference type="InterPro" id="IPR044430">
    <property type="entry name" value="SETD6_SET"/>
</dbReference>
<reference evidence="9" key="1">
    <citation type="submission" date="2018-12" db="EMBL/GenBank/DDBJ databases">
        <title>The complete genome of Metarhizium rileyi, a key fungal pathogen of Lepidoptera.</title>
        <authorList>
            <person name="Binneck E."/>
            <person name="Lastra C.C.L."/>
            <person name="Sosa-Gomez D.R."/>
        </authorList>
    </citation>
    <scope>NUCLEOTIDE SEQUENCE [LARGE SCALE GENOMIC DNA]</scope>
    <source>
        <strain evidence="9">Cep018-CH2</strain>
    </source>
</reference>
<dbReference type="InterPro" id="IPR015353">
    <property type="entry name" value="Rubisco_LSMT_subst-bd"/>
</dbReference>
<accession>A0A5C6G4P9</accession>